<dbReference type="Proteomes" id="UP000436088">
    <property type="component" value="Unassembled WGS sequence"/>
</dbReference>
<evidence type="ECO:0000313" key="3">
    <source>
        <dbReference type="Proteomes" id="UP000436088"/>
    </source>
</evidence>
<organism evidence="2 3">
    <name type="scientific">Hibiscus syriacus</name>
    <name type="common">Rose of Sharon</name>
    <dbReference type="NCBI Taxonomy" id="106335"/>
    <lineage>
        <taxon>Eukaryota</taxon>
        <taxon>Viridiplantae</taxon>
        <taxon>Streptophyta</taxon>
        <taxon>Embryophyta</taxon>
        <taxon>Tracheophyta</taxon>
        <taxon>Spermatophyta</taxon>
        <taxon>Magnoliopsida</taxon>
        <taxon>eudicotyledons</taxon>
        <taxon>Gunneridae</taxon>
        <taxon>Pentapetalae</taxon>
        <taxon>rosids</taxon>
        <taxon>malvids</taxon>
        <taxon>Malvales</taxon>
        <taxon>Malvaceae</taxon>
        <taxon>Malvoideae</taxon>
        <taxon>Hibiscus</taxon>
    </lineage>
</organism>
<protein>
    <submittedName>
        <fullName evidence="2">Uncharacterized protein</fullName>
    </submittedName>
</protein>
<sequence>MSDSGIVRSVNRVPVGSRGFSAGIPEEECVLVGEVDRKFRALVTGNGSDKKSFSPEVRISKEEIGHSGDGQGKRGKSGGSHGDDSYGHKIQIGDYYSEIEIESCRLASTRKLRQIFTEDTERAEEYYGRAILVSPGDGEILSLYAQLIWDRHGDKTRTSMVLGSYAHFMWEAEEEDNEEDETETIEFSILAMNNRRLFCIEASFGHSTSVYNLLGEWYLQFADSI</sequence>
<evidence type="ECO:0000313" key="2">
    <source>
        <dbReference type="EMBL" id="KAE8727056.1"/>
    </source>
</evidence>
<evidence type="ECO:0000256" key="1">
    <source>
        <dbReference type="SAM" id="MobiDB-lite"/>
    </source>
</evidence>
<accession>A0A6A3CE76</accession>
<feature type="region of interest" description="Disordered" evidence="1">
    <location>
        <begin position="47"/>
        <end position="86"/>
    </location>
</feature>
<dbReference type="PANTHER" id="PTHR26312:SF123">
    <property type="entry name" value="TETRATRICOPEPTIDE REPEAT (TPR)-LIKE SUPERFAMILY PROTEIN"/>
    <property type="match status" value="1"/>
</dbReference>
<dbReference type="EMBL" id="VEPZ02000320">
    <property type="protein sequence ID" value="KAE8727056.1"/>
    <property type="molecule type" value="Genomic_DNA"/>
</dbReference>
<dbReference type="AlphaFoldDB" id="A0A6A3CE76"/>
<proteinExistence type="predicted"/>
<dbReference type="PANTHER" id="PTHR26312">
    <property type="entry name" value="TETRATRICOPEPTIDE REPEAT PROTEIN 5"/>
    <property type="match status" value="1"/>
</dbReference>
<feature type="compositionally biased region" description="Basic and acidic residues" evidence="1">
    <location>
        <begin position="48"/>
        <end position="66"/>
    </location>
</feature>
<name>A0A6A3CE76_HIBSY</name>
<reference evidence="2" key="1">
    <citation type="submission" date="2019-09" db="EMBL/GenBank/DDBJ databases">
        <title>Draft genome information of white flower Hibiscus syriacus.</title>
        <authorList>
            <person name="Kim Y.-M."/>
        </authorList>
    </citation>
    <scope>NUCLEOTIDE SEQUENCE [LARGE SCALE GENOMIC DNA]</scope>
    <source>
        <strain evidence="2">YM2019G1</strain>
    </source>
</reference>
<comment type="caution">
    <text evidence="2">The sequence shown here is derived from an EMBL/GenBank/DDBJ whole genome shotgun (WGS) entry which is preliminary data.</text>
</comment>
<gene>
    <name evidence="2" type="ORF">F3Y22_tig00005929pilonHSYRG00118</name>
</gene>
<keyword evidence="3" id="KW-1185">Reference proteome</keyword>